<dbReference type="AlphaFoldDB" id="A0A0H3FHL3"/>
<proteinExistence type="predicted"/>
<dbReference type="RefSeq" id="WP_013578361.1">
    <property type="nucleotide sequence ID" value="NC_015063.1"/>
</dbReference>
<name>A0A0H3FHL3_RAHSY</name>
<evidence type="ECO:0000313" key="3">
    <source>
        <dbReference type="Proteomes" id="UP000007257"/>
    </source>
</evidence>
<evidence type="ECO:0000313" key="2">
    <source>
        <dbReference type="EMBL" id="ADW76682.1"/>
    </source>
</evidence>
<dbReference type="EMBL" id="CP002507">
    <property type="protein sequence ID" value="ADW76682.1"/>
    <property type="molecule type" value="Genomic_DNA"/>
</dbReference>
<reference evidence="2 3" key="2">
    <citation type="journal article" date="2012" name="J. Bacteriol.">
        <title>Complete Genome Sequence of Rahnella sp. Strain Y9602, a Gammaproteobacterium Isolate from Metal- and Radionuclide-Contaminated Soil.</title>
        <authorList>
            <person name="Martinez R.J."/>
            <person name="Bruce D."/>
            <person name="Detter C."/>
            <person name="Goodwin L.A."/>
            <person name="Han J."/>
            <person name="Han C.S."/>
            <person name="Held B."/>
            <person name="Land M.L."/>
            <person name="Mikhailova N."/>
            <person name="Nolan M."/>
            <person name="Pennacchio L."/>
            <person name="Pitluck S."/>
            <person name="Tapia R."/>
            <person name="Woyke T."/>
            <person name="Sobecky P.A."/>
        </authorList>
    </citation>
    <scope>NUCLEOTIDE SEQUENCE [LARGE SCALE GENOMIC DNA]</scope>
    <source>
        <strain evidence="2 3">Y9602</strain>
        <plasmid evidence="2 3">pRAHAQ02</plasmid>
    </source>
</reference>
<organism evidence="2 3">
    <name type="scientific">Rahnella sp. (strain Y9602)</name>
    <dbReference type="NCBI Taxonomy" id="2703885"/>
    <lineage>
        <taxon>Bacteria</taxon>
        <taxon>Pseudomonadati</taxon>
        <taxon>Pseudomonadota</taxon>
        <taxon>Gammaproteobacteria</taxon>
        <taxon>Enterobacterales</taxon>
        <taxon>Yersiniaceae</taxon>
        <taxon>Rahnella</taxon>
    </lineage>
</organism>
<protein>
    <submittedName>
        <fullName evidence="2">Uncharacterized protein</fullName>
    </submittedName>
</protein>
<dbReference type="Proteomes" id="UP000007257">
    <property type="component" value="Plasmid pRAHAQ02"/>
</dbReference>
<gene>
    <name evidence="2" type="ordered locus">Rahaq_5116</name>
</gene>
<reference evidence="3" key="1">
    <citation type="submission" date="2011-01" db="EMBL/GenBank/DDBJ databases">
        <title>Complete sequence of plasmid2 of Rahnella sp. Y9602.</title>
        <authorList>
            <consortium name="US DOE Joint Genome Institute"/>
            <person name="Lucas S."/>
            <person name="Copeland A."/>
            <person name="Lapidus A."/>
            <person name="Cheng J.-F."/>
            <person name="Goodwin L."/>
            <person name="Pitluck S."/>
            <person name="Lu M."/>
            <person name="Detter J.C."/>
            <person name="Han C."/>
            <person name="Tapia R."/>
            <person name="Land M."/>
            <person name="Hauser L."/>
            <person name="Kyrpides N."/>
            <person name="Ivanova N."/>
            <person name="Ovchinnikova G."/>
            <person name="Pagani I."/>
            <person name="Sobecky P.A."/>
            <person name="Martinez R.J."/>
            <person name="Woyke T."/>
        </authorList>
    </citation>
    <scope>NUCLEOTIDE SEQUENCE [LARGE SCALE GENOMIC DNA]</scope>
    <source>
        <strain evidence="3">Y9602</strain>
        <plasmid evidence="3">pRAHAQ02</plasmid>
    </source>
</reference>
<geneLocation type="plasmid" evidence="2 3">
    <name>pRAHAQ02</name>
</geneLocation>
<dbReference type="KEGG" id="rah:Rahaq_5116"/>
<keyword evidence="2" id="KW-0614">Plasmid</keyword>
<sequence>MTEQKVSENVMRMKMRPFLHAMKGLSPEFIPLLKTILSHVRYKRIENMTRADVSRDIQGYISKVYAEWKEAQNIIAHALTKRLENIKLLEDDKKQYHRLKNKREKERCISEIGIAKIEIRILQRSIDALIWQIFEYEHSTIRRLALHDDIDNLSLKNIKDSMGYVSEMNKDPLTIAVASDLTTFVHVGDVIRQNIKDGNQIIEIKSGEKNLAFSEAASFSINTRCPVFDDNFTGQMNTTDKKHFFRAKKQQERLSSVEQILETGEGHDNYHDKPVRIQDHNYIPDFFHELIIHSWKKLRLGKLWDIHVVDECLFIGVYENTKIGFVGFNTWKNTTKFKGIVFNVLDSGRMMFVRPFMCLNLPVDILEDIIDGKVIVVLCLDYERFFNYGNSIYPGIFKLENTDVDSDLLSSCMHVNKLPIYSLHGGNKVYMQTGMESRIVFDFQRPRNVIDWTFKTSDLKKDAARKMHSKVKKEKMKKQMKNKQSKKMRKANRNQK</sequence>
<dbReference type="OrthoDB" id="7059173at2"/>
<dbReference type="HOGENOM" id="CLU_590229_0_0_6"/>
<feature type="compositionally biased region" description="Basic residues" evidence="1">
    <location>
        <begin position="466"/>
        <end position="496"/>
    </location>
</feature>
<feature type="region of interest" description="Disordered" evidence="1">
    <location>
        <begin position="463"/>
        <end position="496"/>
    </location>
</feature>
<accession>A0A0H3FHL3</accession>
<evidence type="ECO:0000256" key="1">
    <source>
        <dbReference type="SAM" id="MobiDB-lite"/>
    </source>
</evidence>